<accession>A0AAJ6AMJ0</accession>
<feature type="transmembrane region" description="Helical" evidence="1">
    <location>
        <begin position="102"/>
        <end position="119"/>
    </location>
</feature>
<sequence>MTTTPEKTPASPEAPGLSWRFRTRDLITVAIFAAIYMVITYVLGMLSLFGPLMWIVSVPVAIIVNGTTFMLFFTRVTHAGMFTLFAVVQGAFFLLHGGAPSGAAAAVVLGIVVEAIAYAGRYRARWSAIASYTIFGMTAFTPFLPMVLNRDAYFGSAAWQSMGEEFVNSADELFTLPLMGLLAAVCLLAGFIGALVGAAVLRKHFVRAGLA</sequence>
<dbReference type="Pfam" id="PF09605">
    <property type="entry name" value="Trep_Strep"/>
    <property type="match status" value="1"/>
</dbReference>
<gene>
    <name evidence="2" type="ORF">QDX21_09460</name>
</gene>
<dbReference type="RefSeq" id="WP_279674578.1">
    <property type="nucleotide sequence ID" value="NZ_CP122566.1"/>
</dbReference>
<keyword evidence="1" id="KW-0812">Transmembrane</keyword>
<dbReference type="NCBIfam" id="TIGR02185">
    <property type="entry name" value="Trep_Strep"/>
    <property type="match status" value="1"/>
</dbReference>
<feature type="transmembrane region" description="Helical" evidence="1">
    <location>
        <begin position="26"/>
        <end position="46"/>
    </location>
</feature>
<evidence type="ECO:0000313" key="2">
    <source>
        <dbReference type="EMBL" id="WGH92529.1"/>
    </source>
</evidence>
<keyword evidence="3" id="KW-1185">Reference proteome</keyword>
<name>A0AAJ6AMJ0_9MICC</name>
<dbReference type="EMBL" id="CP122566">
    <property type="protein sequence ID" value="WGH92529.1"/>
    <property type="molecule type" value="Genomic_DNA"/>
</dbReference>
<feature type="transmembrane region" description="Helical" evidence="1">
    <location>
        <begin position="178"/>
        <end position="201"/>
    </location>
</feature>
<proteinExistence type="predicted"/>
<organism evidence="2 3">
    <name type="scientific">Auritidibacter ignavus</name>
    <dbReference type="NCBI Taxonomy" id="678932"/>
    <lineage>
        <taxon>Bacteria</taxon>
        <taxon>Bacillati</taxon>
        <taxon>Actinomycetota</taxon>
        <taxon>Actinomycetes</taxon>
        <taxon>Micrococcales</taxon>
        <taxon>Micrococcaceae</taxon>
        <taxon>Auritidibacter</taxon>
    </lineage>
</organism>
<dbReference type="AlphaFoldDB" id="A0AAJ6AMJ0"/>
<feature type="transmembrane region" description="Helical" evidence="1">
    <location>
        <begin position="126"/>
        <end position="148"/>
    </location>
</feature>
<protein>
    <submittedName>
        <fullName evidence="2">MptD family putative ECF transporter S component</fullName>
    </submittedName>
</protein>
<dbReference type="Proteomes" id="UP001224674">
    <property type="component" value="Chromosome"/>
</dbReference>
<evidence type="ECO:0000313" key="3">
    <source>
        <dbReference type="Proteomes" id="UP001224674"/>
    </source>
</evidence>
<keyword evidence="1" id="KW-1133">Transmembrane helix</keyword>
<dbReference type="InterPro" id="IPR011733">
    <property type="entry name" value="CHP02185_IM"/>
</dbReference>
<keyword evidence="1" id="KW-0472">Membrane</keyword>
<feature type="transmembrane region" description="Helical" evidence="1">
    <location>
        <begin position="52"/>
        <end position="72"/>
    </location>
</feature>
<reference evidence="2 3" key="1">
    <citation type="submission" date="2023-03" db="EMBL/GenBank/DDBJ databases">
        <title>Complete genome sequences of several Auritidibacter ignavus strains isolated from ear infections.</title>
        <authorList>
            <person name="Baehr T."/>
            <person name="Baumhoegger A.M."/>
        </authorList>
    </citation>
    <scope>NUCLEOTIDE SEQUENCE [LARGE SCALE GENOMIC DNA]</scope>
    <source>
        <strain evidence="2 3">BABAE-6</strain>
    </source>
</reference>
<evidence type="ECO:0000256" key="1">
    <source>
        <dbReference type="SAM" id="Phobius"/>
    </source>
</evidence>